<keyword evidence="4" id="KW-1185">Reference proteome</keyword>
<dbReference type="PANTHER" id="PTHR39173:SF1">
    <property type="entry name" value="ACETYLTRANSFERASE"/>
    <property type="match status" value="1"/>
</dbReference>
<dbReference type="EMBL" id="CP046172">
    <property type="protein sequence ID" value="QIS13183.1"/>
    <property type="molecule type" value="Genomic_DNA"/>
</dbReference>
<accession>A0A6G9YJR7</accession>
<dbReference type="SUPFAM" id="SSF55729">
    <property type="entry name" value="Acyl-CoA N-acyltransferases (Nat)"/>
    <property type="match status" value="1"/>
</dbReference>
<dbReference type="CDD" id="cd04301">
    <property type="entry name" value="NAT_SF"/>
    <property type="match status" value="1"/>
</dbReference>
<evidence type="ECO:0000259" key="2">
    <source>
        <dbReference type="PROSITE" id="PS51186"/>
    </source>
</evidence>
<dbReference type="InterPro" id="IPR000182">
    <property type="entry name" value="GNAT_dom"/>
</dbReference>
<feature type="domain" description="N-acetyltransferase" evidence="2">
    <location>
        <begin position="25"/>
        <end position="190"/>
    </location>
</feature>
<feature type="region of interest" description="Disordered" evidence="1">
    <location>
        <begin position="1"/>
        <end position="22"/>
    </location>
</feature>
<evidence type="ECO:0000313" key="3">
    <source>
        <dbReference type="EMBL" id="QIS13183.1"/>
    </source>
</evidence>
<gene>
    <name evidence="3" type="ORF">F5544_26645</name>
</gene>
<name>A0A6G9YJR7_9NOCA</name>
<sequence>MPAAKILRQQPASRIPSPTMRTDTLRLRPLRPEDEAVVRAAQLALGQEVFTFALGLEPELGWADYLTRLEHNRRGIDLPDGMVASTFLAAVVDGEIVGRTSIRHELTDSLRRDGGHIGYAVIREHRRRGYGRAILRQSIVIARRLGIERILVTCDDSNIGSAKIIESCGGALDSVVARADGRPTRRYWID</sequence>
<dbReference type="Pfam" id="PF00583">
    <property type="entry name" value="Acetyltransf_1"/>
    <property type="match status" value="1"/>
</dbReference>
<protein>
    <submittedName>
        <fullName evidence="3">GNAT family N-acetyltransferase</fullName>
    </submittedName>
</protein>
<dbReference type="InterPro" id="IPR016181">
    <property type="entry name" value="Acyl_CoA_acyltransferase"/>
</dbReference>
<dbReference type="AlphaFoldDB" id="A0A6G9YJR7"/>
<keyword evidence="3" id="KW-0808">Transferase</keyword>
<dbReference type="KEGG" id="nah:F5544_26645"/>
<dbReference type="Proteomes" id="UP000503540">
    <property type="component" value="Chromosome"/>
</dbReference>
<dbReference type="PROSITE" id="PS51186">
    <property type="entry name" value="GNAT"/>
    <property type="match status" value="1"/>
</dbReference>
<reference evidence="3 4" key="1">
    <citation type="journal article" date="2019" name="ACS Chem. Biol.">
        <title>Identification and Mobilization of a Cryptic Antibiotic Biosynthesis Gene Locus from a Human-Pathogenic Nocardia Isolate.</title>
        <authorList>
            <person name="Herisse M."/>
            <person name="Ishida K."/>
            <person name="Porter J.L."/>
            <person name="Howden B."/>
            <person name="Hertweck C."/>
            <person name="Stinear T.P."/>
            <person name="Pidot S.J."/>
        </authorList>
    </citation>
    <scope>NUCLEOTIDE SEQUENCE [LARGE SCALE GENOMIC DNA]</scope>
    <source>
        <strain evidence="3 4">AUSMDU00012717</strain>
    </source>
</reference>
<organism evidence="3 4">
    <name type="scientific">Nocardia arthritidis</name>
    <dbReference type="NCBI Taxonomy" id="228602"/>
    <lineage>
        <taxon>Bacteria</taxon>
        <taxon>Bacillati</taxon>
        <taxon>Actinomycetota</taxon>
        <taxon>Actinomycetes</taxon>
        <taxon>Mycobacteriales</taxon>
        <taxon>Nocardiaceae</taxon>
        <taxon>Nocardia</taxon>
    </lineage>
</organism>
<proteinExistence type="predicted"/>
<dbReference type="GO" id="GO:0016747">
    <property type="term" value="F:acyltransferase activity, transferring groups other than amino-acyl groups"/>
    <property type="evidence" value="ECO:0007669"/>
    <property type="project" value="InterPro"/>
</dbReference>
<dbReference type="PANTHER" id="PTHR39173">
    <property type="entry name" value="ACETYLTRANSFERASE"/>
    <property type="match status" value="1"/>
</dbReference>
<dbReference type="Gene3D" id="3.40.630.30">
    <property type="match status" value="1"/>
</dbReference>
<evidence type="ECO:0000256" key="1">
    <source>
        <dbReference type="SAM" id="MobiDB-lite"/>
    </source>
</evidence>
<evidence type="ECO:0000313" key="4">
    <source>
        <dbReference type="Proteomes" id="UP000503540"/>
    </source>
</evidence>